<evidence type="ECO:0000313" key="3">
    <source>
        <dbReference type="Proteomes" id="UP001159427"/>
    </source>
</evidence>
<protein>
    <submittedName>
        <fullName evidence="2">Uncharacterized protein</fullName>
    </submittedName>
</protein>
<proteinExistence type="predicted"/>
<feature type="non-terminal residue" evidence="2">
    <location>
        <position position="1"/>
    </location>
</feature>
<accession>A0ABN8M6A8</accession>
<keyword evidence="3" id="KW-1185">Reference proteome</keyword>
<name>A0ABN8M6A8_9CNID</name>
<dbReference type="EMBL" id="CALNXI010000282">
    <property type="protein sequence ID" value="CAH3023933.1"/>
    <property type="molecule type" value="Genomic_DNA"/>
</dbReference>
<reference evidence="2 3" key="1">
    <citation type="submission" date="2022-05" db="EMBL/GenBank/DDBJ databases">
        <authorList>
            <consortium name="Genoscope - CEA"/>
            <person name="William W."/>
        </authorList>
    </citation>
    <scope>NUCLEOTIDE SEQUENCE [LARGE SCALE GENOMIC DNA]</scope>
</reference>
<feature type="region of interest" description="Disordered" evidence="1">
    <location>
        <begin position="174"/>
        <end position="198"/>
    </location>
</feature>
<feature type="compositionally biased region" description="Basic and acidic residues" evidence="1">
    <location>
        <begin position="174"/>
        <end position="193"/>
    </location>
</feature>
<comment type="caution">
    <text evidence="2">The sequence shown here is derived from an EMBL/GenBank/DDBJ whole genome shotgun (WGS) entry which is preliminary data.</text>
</comment>
<sequence>IAISTSADREVGEGGVRVKLLGRSGGLRIVRESRKRRDISRNDGVLVVEIDYIKQKNEQGRDVGKPVSTLANQDFSIAVNKSANYQGVSAAHINLKSYLAAPKAHLIANIYIFRATGNVTFGNETTEVQNGTIKFFVEIKNYTFCDGQAIPSICKANETGKYLEVAIVVKGKKGETPKRENEADRKKREDRLPTAKRPKGFRCPVTKDRCLETYSIGNDTIGLSKECKNDGENVKMPMGYPRFVTQGSKNRFIFRCNKFNRTVIFDPYLEVSEEDDTDDSSPMTPTENATSIHVNVFMFITLLTTFFM</sequence>
<gene>
    <name evidence="2" type="ORF">PEVE_00021073</name>
</gene>
<evidence type="ECO:0000313" key="2">
    <source>
        <dbReference type="EMBL" id="CAH3023933.1"/>
    </source>
</evidence>
<dbReference type="Proteomes" id="UP001159427">
    <property type="component" value="Unassembled WGS sequence"/>
</dbReference>
<evidence type="ECO:0000256" key="1">
    <source>
        <dbReference type="SAM" id="MobiDB-lite"/>
    </source>
</evidence>
<organism evidence="2 3">
    <name type="scientific">Porites evermanni</name>
    <dbReference type="NCBI Taxonomy" id="104178"/>
    <lineage>
        <taxon>Eukaryota</taxon>
        <taxon>Metazoa</taxon>
        <taxon>Cnidaria</taxon>
        <taxon>Anthozoa</taxon>
        <taxon>Hexacorallia</taxon>
        <taxon>Scleractinia</taxon>
        <taxon>Fungiina</taxon>
        <taxon>Poritidae</taxon>
        <taxon>Porites</taxon>
    </lineage>
</organism>